<comment type="caution">
    <text evidence="2">The sequence shown here is derived from an EMBL/GenBank/DDBJ whole genome shotgun (WGS) entry which is preliminary data.</text>
</comment>
<reference evidence="2 3" key="1">
    <citation type="submission" date="2024-01" db="EMBL/GenBank/DDBJ databases">
        <title>Genome assemblies of Stephania.</title>
        <authorList>
            <person name="Yang L."/>
        </authorList>
    </citation>
    <scope>NUCLEOTIDE SEQUENCE [LARGE SCALE GENOMIC DNA]</scope>
    <source>
        <strain evidence="2">YNDBR</strain>
        <tissue evidence="2">Leaf</tissue>
    </source>
</reference>
<keyword evidence="3" id="KW-1185">Reference proteome</keyword>
<dbReference type="EMBL" id="JBBNAF010000002">
    <property type="protein sequence ID" value="KAK9162525.1"/>
    <property type="molecule type" value="Genomic_DNA"/>
</dbReference>
<evidence type="ECO:0000313" key="3">
    <source>
        <dbReference type="Proteomes" id="UP001420932"/>
    </source>
</evidence>
<feature type="region of interest" description="Disordered" evidence="1">
    <location>
        <begin position="296"/>
        <end position="334"/>
    </location>
</feature>
<organism evidence="2 3">
    <name type="scientific">Stephania yunnanensis</name>
    <dbReference type="NCBI Taxonomy" id="152371"/>
    <lineage>
        <taxon>Eukaryota</taxon>
        <taxon>Viridiplantae</taxon>
        <taxon>Streptophyta</taxon>
        <taxon>Embryophyta</taxon>
        <taxon>Tracheophyta</taxon>
        <taxon>Spermatophyta</taxon>
        <taxon>Magnoliopsida</taxon>
        <taxon>Ranunculales</taxon>
        <taxon>Menispermaceae</taxon>
        <taxon>Menispermoideae</taxon>
        <taxon>Cissampelideae</taxon>
        <taxon>Stephania</taxon>
    </lineage>
</organism>
<feature type="region of interest" description="Disordered" evidence="1">
    <location>
        <begin position="37"/>
        <end position="65"/>
    </location>
</feature>
<proteinExistence type="predicted"/>
<dbReference type="PANTHER" id="PTHR33499">
    <property type="entry name" value="OS12G0282400 PROTEIN-RELATED"/>
    <property type="match status" value="1"/>
</dbReference>
<dbReference type="PANTHER" id="PTHR33499:SF11">
    <property type="entry name" value="NO APICAL MERISTEM-ASSOCIATED C-TERMINAL DOMAIN-CONTAINING PROTEIN"/>
    <property type="match status" value="1"/>
</dbReference>
<evidence type="ECO:0000313" key="2">
    <source>
        <dbReference type="EMBL" id="KAK9162525.1"/>
    </source>
</evidence>
<gene>
    <name evidence="2" type="ORF">Syun_003427</name>
</gene>
<feature type="compositionally biased region" description="Basic and acidic residues" evidence="1">
    <location>
        <begin position="316"/>
        <end position="334"/>
    </location>
</feature>
<sequence length="334" mass="37763">MEELREGNLNNVDQMQETLFPKWFEEHFFCIAMAPGSRQGTNRASRNSSNVNSGGNVVPSQTTSATNSHVFDQISSQVVTNPTATLSNTGGQIKKGRGKAKNVALDQYLAKSNGIKPKVNIPDGKLKPVGAWAAEFTTELGIICRTYAPIRVAQWKKVEQKDKEQIYNLISDKFEIDLNCSRILFAVNKMLSRRFKGYKHELHKYYQTFNSHDEACEKPFNDVSAEDWELCCQEFASAKFKEEMIEIQSQPSPMTEDEIYKEVMDKKSGYARGRGYGEIGSSSSIAKRIRVEELQEAREKATNAEKRASELAQHVETQKIELTETRSELHTTQS</sequence>
<evidence type="ECO:0000256" key="1">
    <source>
        <dbReference type="SAM" id="MobiDB-lite"/>
    </source>
</evidence>
<name>A0AAP0L3R0_9MAGN</name>
<protein>
    <submittedName>
        <fullName evidence="2">Uncharacterized protein</fullName>
    </submittedName>
</protein>
<dbReference type="AlphaFoldDB" id="A0AAP0L3R0"/>
<accession>A0AAP0L3R0</accession>
<feature type="compositionally biased region" description="Low complexity" evidence="1">
    <location>
        <begin position="42"/>
        <end position="60"/>
    </location>
</feature>
<feature type="compositionally biased region" description="Basic and acidic residues" evidence="1">
    <location>
        <begin position="296"/>
        <end position="309"/>
    </location>
</feature>
<dbReference type="Proteomes" id="UP001420932">
    <property type="component" value="Unassembled WGS sequence"/>
</dbReference>